<evidence type="ECO:0000259" key="1">
    <source>
        <dbReference type="Pfam" id="PF00646"/>
    </source>
</evidence>
<dbReference type="STRING" id="888268.A0A1E5V7N0"/>
<keyword evidence="3" id="KW-1185">Reference proteome</keyword>
<comment type="caution">
    <text evidence="2">The sequence shown here is derived from an EMBL/GenBank/DDBJ whole genome shotgun (WGS) entry which is preliminary data.</text>
</comment>
<dbReference type="Proteomes" id="UP000095767">
    <property type="component" value="Unassembled WGS sequence"/>
</dbReference>
<dbReference type="InterPro" id="IPR001810">
    <property type="entry name" value="F-box_dom"/>
</dbReference>
<proteinExistence type="predicted"/>
<protein>
    <recommendedName>
        <fullName evidence="1">F-box domain-containing protein</fullName>
    </recommendedName>
</protein>
<organism evidence="2 3">
    <name type="scientific">Dichanthelium oligosanthes</name>
    <dbReference type="NCBI Taxonomy" id="888268"/>
    <lineage>
        <taxon>Eukaryota</taxon>
        <taxon>Viridiplantae</taxon>
        <taxon>Streptophyta</taxon>
        <taxon>Embryophyta</taxon>
        <taxon>Tracheophyta</taxon>
        <taxon>Spermatophyta</taxon>
        <taxon>Magnoliopsida</taxon>
        <taxon>Liliopsida</taxon>
        <taxon>Poales</taxon>
        <taxon>Poaceae</taxon>
        <taxon>PACMAD clade</taxon>
        <taxon>Panicoideae</taxon>
        <taxon>Panicodae</taxon>
        <taxon>Paniceae</taxon>
        <taxon>Dichantheliinae</taxon>
        <taxon>Dichanthelium</taxon>
    </lineage>
</organism>
<dbReference type="Gene3D" id="1.20.1280.50">
    <property type="match status" value="1"/>
</dbReference>
<dbReference type="SUPFAM" id="SSF81383">
    <property type="entry name" value="F-box domain"/>
    <property type="match status" value="1"/>
</dbReference>
<reference evidence="2 3" key="1">
    <citation type="submission" date="2016-09" db="EMBL/GenBank/DDBJ databases">
        <title>The draft genome of Dichanthelium oligosanthes: A C3 panicoid grass species.</title>
        <authorList>
            <person name="Studer A.J."/>
            <person name="Schnable J.C."/>
            <person name="Brutnell T.P."/>
        </authorList>
    </citation>
    <scope>NUCLEOTIDE SEQUENCE [LARGE SCALE GENOMIC DNA]</scope>
    <source>
        <strain evidence="3">cv. Kellogg 1175</strain>
        <tissue evidence="2">Leaf</tissue>
    </source>
</reference>
<feature type="domain" description="F-box" evidence="1">
    <location>
        <begin position="20"/>
        <end position="56"/>
    </location>
</feature>
<evidence type="ECO:0000313" key="2">
    <source>
        <dbReference type="EMBL" id="OEL20995.1"/>
    </source>
</evidence>
<dbReference type="InterPro" id="IPR053197">
    <property type="entry name" value="F-box_SCFL_complex_component"/>
</dbReference>
<dbReference type="InterPro" id="IPR036047">
    <property type="entry name" value="F-box-like_dom_sf"/>
</dbReference>
<dbReference type="Pfam" id="PF00646">
    <property type="entry name" value="F-box"/>
    <property type="match status" value="1"/>
</dbReference>
<accession>A0A1E5V7N0</accession>
<dbReference type="PANTHER" id="PTHR34223">
    <property type="entry name" value="OS11G0201299 PROTEIN"/>
    <property type="match status" value="1"/>
</dbReference>
<dbReference type="EMBL" id="LWDX02049041">
    <property type="protein sequence ID" value="OEL20995.1"/>
    <property type="molecule type" value="Genomic_DNA"/>
</dbReference>
<sequence length="176" mass="19674">MRGDGDAGCLLPGGGDRLSALLDNLLHEIMSRMKARQMVQTCVMSRRWRRLWPSVPCLAIDQEEFTAGTGYVGILEACKFEGFALNLLKSVSIAHLDTFQLHINSYYYPDDDRSVTRCIRREIKDGGSQEPGNGIQREGLDDPAGVSEGYIFPAYLWMASSPSMSEPGARPWRIWS</sequence>
<name>A0A1E5V7N0_9POAL</name>
<dbReference type="PANTHER" id="PTHR34223:SF99">
    <property type="entry name" value="OS04G0440200 PROTEIN"/>
    <property type="match status" value="1"/>
</dbReference>
<dbReference type="AlphaFoldDB" id="A0A1E5V7N0"/>
<dbReference type="OrthoDB" id="677997at2759"/>
<gene>
    <name evidence="2" type="ORF">BAE44_0017988</name>
</gene>
<evidence type="ECO:0000313" key="3">
    <source>
        <dbReference type="Proteomes" id="UP000095767"/>
    </source>
</evidence>